<feature type="region of interest" description="Disordered" evidence="1">
    <location>
        <begin position="97"/>
        <end position="180"/>
    </location>
</feature>
<feature type="transmembrane region" description="Helical" evidence="2">
    <location>
        <begin position="12"/>
        <end position="35"/>
    </location>
</feature>
<keyword evidence="2" id="KW-0472">Membrane</keyword>
<keyword evidence="2" id="KW-0812">Transmembrane</keyword>
<evidence type="ECO:0000256" key="1">
    <source>
        <dbReference type="SAM" id="MobiDB-lite"/>
    </source>
</evidence>
<feature type="region of interest" description="Disordered" evidence="1">
    <location>
        <begin position="276"/>
        <end position="370"/>
    </location>
</feature>
<feature type="compositionally biased region" description="Basic and acidic residues" evidence="1">
    <location>
        <begin position="325"/>
        <end position="343"/>
    </location>
</feature>
<organism evidence="3 4">
    <name type="scientific">Ganoderma sinense ZZ0214-1</name>
    <dbReference type="NCBI Taxonomy" id="1077348"/>
    <lineage>
        <taxon>Eukaryota</taxon>
        <taxon>Fungi</taxon>
        <taxon>Dikarya</taxon>
        <taxon>Basidiomycota</taxon>
        <taxon>Agaricomycotina</taxon>
        <taxon>Agaricomycetes</taxon>
        <taxon>Polyporales</taxon>
        <taxon>Polyporaceae</taxon>
        <taxon>Ganoderma</taxon>
    </lineage>
</organism>
<dbReference type="PANTHER" id="PTHR35859:SF1">
    <property type="entry name" value="NONSELECTIVE CATION CHANNEL PROTEIN"/>
    <property type="match status" value="1"/>
</dbReference>
<feature type="compositionally biased region" description="Low complexity" evidence="1">
    <location>
        <begin position="158"/>
        <end position="170"/>
    </location>
</feature>
<feature type="compositionally biased region" description="Polar residues" evidence="1">
    <location>
        <begin position="114"/>
        <end position="144"/>
    </location>
</feature>
<dbReference type="OrthoDB" id="2373987at2759"/>
<feature type="compositionally biased region" description="Low complexity" evidence="1">
    <location>
        <begin position="311"/>
        <end position="324"/>
    </location>
</feature>
<reference evidence="3 4" key="1">
    <citation type="journal article" date="2015" name="Sci. Rep.">
        <title>Chromosome-level genome map provides insights into diverse defense mechanisms in the medicinal fungus Ganoderma sinense.</title>
        <authorList>
            <person name="Zhu Y."/>
            <person name="Xu J."/>
            <person name="Sun C."/>
            <person name="Zhou S."/>
            <person name="Xu H."/>
            <person name="Nelson D.R."/>
            <person name="Qian J."/>
            <person name="Song J."/>
            <person name="Luo H."/>
            <person name="Xiang L."/>
            <person name="Li Y."/>
            <person name="Xu Z."/>
            <person name="Ji A."/>
            <person name="Wang L."/>
            <person name="Lu S."/>
            <person name="Hayward A."/>
            <person name="Sun W."/>
            <person name="Li X."/>
            <person name="Schwartz D.C."/>
            <person name="Wang Y."/>
            <person name="Chen S."/>
        </authorList>
    </citation>
    <scope>NUCLEOTIDE SEQUENCE [LARGE SCALE GENOMIC DNA]</scope>
    <source>
        <strain evidence="3 4">ZZ0214-1</strain>
    </source>
</reference>
<keyword evidence="4" id="KW-1185">Reference proteome</keyword>
<sequence>MYPASYILTPRWFHKVNVFMIRLTSFPILLGIAVYERQAKQSGAFTFYETVSAAAEKIFDTLPRQLKRMTFFEGLSGPDADIDMIFELEDELDGSALGIDETSDVPPTGPIQRRISQASRRHVSGTSLRQRRPSASTGHSTPPRSASPHKTEFPAPGPSSSPQSQTQLAQPPQPTARPRAHPIITRGLDMVHAAASPLAQIFQPLIVDDDLIPEEPTYEAVDGAPSSHGDGIEVAPAATPGAVVSYGPATRRRLTSVHVPLHPGAPRRMRTYSAVGQGSQPQRADHYGATVDGSAPPIRRLPATHSPPMRSHLALFSSAPLSASPDDRSGGIPEERREEQQLEEREEEQVRAGSAGPLETAAQLENEGTPEWERRLASIEVRQKRIEELLVNISKNLGSGNK</sequence>
<dbReference type="InterPro" id="IPR052971">
    <property type="entry name" value="TRP_calcium_channel"/>
</dbReference>
<keyword evidence="2" id="KW-1133">Transmembrane helix</keyword>
<name>A0A2G8RUD6_9APHY</name>
<dbReference type="EMBL" id="AYKW01000056">
    <property type="protein sequence ID" value="PIL25132.1"/>
    <property type="molecule type" value="Genomic_DNA"/>
</dbReference>
<proteinExistence type="predicted"/>
<evidence type="ECO:0000256" key="2">
    <source>
        <dbReference type="SAM" id="Phobius"/>
    </source>
</evidence>
<accession>A0A2G8RUD6</accession>
<comment type="caution">
    <text evidence="3">The sequence shown here is derived from an EMBL/GenBank/DDBJ whole genome shotgun (WGS) entry which is preliminary data.</text>
</comment>
<dbReference type="AlphaFoldDB" id="A0A2G8RUD6"/>
<evidence type="ECO:0000313" key="4">
    <source>
        <dbReference type="Proteomes" id="UP000230002"/>
    </source>
</evidence>
<dbReference type="PANTHER" id="PTHR35859">
    <property type="entry name" value="NONSELECTIVE CATION CHANNEL PROTEIN"/>
    <property type="match status" value="1"/>
</dbReference>
<gene>
    <name evidence="3" type="ORF">GSI_13021</name>
</gene>
<dbReference type="Proteomes" id="UP000230002">
    <property type="component" value="Unassembled WGS sequence"/>
</dbReference>
<dbReference type="STRING" id="1077348.A0A2G8RUD6"/>
<evidence type="ECO:0000313" key="3">
    <source>
        <dbReference type="EMBL" id="PIL25132.1"/>
    </source>
</evidence>
<protein>
    <submittedName>
        <fullName evidence="3">Uncharacterized protein</fullName>
    </submittedName>
</protein>